<accession>A0A382VVL0</accession>
<comment type="similarity">
    <text evidence="2">Belongs to the 2-oxoacid dehydrogenase family.</text>
</comment>
<dbReference type="InterPro" id="IPR001078">
    <property type="entry name" value="2-oxoacid_DH_actylTfrase"/>
</dbReference>
<keyword evidence="4" id="KW-0012">Acyltransferase</keyword>
<dbReference type="GO" id="GO:0005739">
    <property type="term" value="C:mitochondrion"/>
    <property type="evidence" value="ECO:0007669"/>
    <property type="project" value="TreeGrafter"/>
</dbReference>
<dbReference type="SUPFAM" id="SSF47005">
    <property type="entry name" value="Peripheral subunit-binding domain of 2-oxo acid dehydrogenase complex"/>
    <property type="match status" value="1"/>
</dbReference>
<dbReference type="PROSITE" id="PS51826">
    <property type="entry name" value="PSBD"/>
    <property type="match status" value="1"/>
</dbReference>
<sequence length="282" mass="31523">EEGALVPVGTVLGLILLEGEKIEDFPETKIEQKVDNKSETQIETQISSKKILATPRARNLAKKLKIDINLITGTGPSGRITENDVTEFKDSKDSETSTNTTDLLDVKEKIKSTGIRQIIAKRMYESAQNPQVTLNSKACVDNLISKQKTLLSEWRQHRIRPQLNDLIVKIVSNSLEKHSIINSHYINDDLYIWENINIGIAMAVEGGLLVPVINNSQDKNELEISKEIRGFSKKIKDKQLLPHEISGSTFSITNLTSYNVENFNPIINPPEIAILGLGKIEE</sequence>
<dbReference type="InterPro" id="IPR004167">
    <property type="entry name" value="PSBD"/>
</dbReference>
<comment type="cofactor">
    <cofactor evidence="1">
        <name>(R)-lipoate</name>
        <dbReference type="ChEBI" id="CHEBI:83088"/>
    </cofactor>
</comment>
<reference evidence="6" key="1">
    <citation type="submission" date="2018-05" db="EMBL/GenBank/DDBJ databases">
        <authorList>
            <person name="Lanie J.A."/>
            <person name="Ng W.-L."/>
            <person name="Kazmierczak K.M."/>
            <person name="Andrzejewski T.M."/>
            <person name="Davidsen T.M."/>
            <person name="Wayne K.J."/>
            <person name="Tettelin H."/>
            <person name="Glass J.I."/>
            <person name="Rusch D."/>
            <person name="Podicherti R."/>
            <person name="Tsui H.-C.T."/>
            <person name="Winkler M.E."/>
        </authorList>
    </citation>
    <scope>NUCLEOTIDE SEQUENCE</scope>
</reference>
<dbReference type="GO" id="GO:0016407">
    <property type="term" value="F:acetyltransferase activity"/>
    <property type="evidence" value="ECO:0007669"/>
    <property type="project" value="TreeGrafter"/>
</dbReference>
<evidence type="ECO:0000256" key="3">
    <source>
        <dbReference type="ARBA" id="ARBA00022679"/>
    </source>
</evidence>
<dbReference type="Pfam" id="PF02817">
    <property type="entry name" value="E3_binding"/>
    <property type="match status" value="1"/>
</dbReference>
<organism evidence="6">
    <name type="scientific">marine metagenome</name>
    <dbReference type="NCBI Taxonomy" id="408172"/>
    <lineage>
        <taxon>unclassified sequences</taxon>
        <taxon>metagenomes</taxon>
        <taxon>ecological metagenomes</taxon>
    </lineage>
</organism>
<evidence type="ECO:0000256" key="4">
    <source>
        <dbReference type="ARBA" id="ARBA00023315"/>
    </source>
</evidence>
<dbReference type="PANTHER" id="PTHR43178:SF5">
    <property type="entry name" value="LIPOAMIDE ACYLTRANSFERASE COMPONENT OF BRANCHED-CHAIN ALPHA-KETO ACID DEHYDROGENASE COMPLEX, MITOCHONDRIAL"/>
    <property type="match status" value="1"/>
</dbReference>
<evidence type="ECO:0000259" key="5">
    <source>
        <dbReference type="PROSITE" id="PS51826"/>
    </source>
</evidence>
<proteinExistence type="inferred from homology"/>
<protein>
    <recommendedName>
        <fullName evidence="5">Peripheral subunit-binding (PSBD) domain-containing protein</fullName>
    </recommendedName>
</protein>
<dbReference type="Gene3D" id="4.10.320.10">
    <property type="entry name" value="E3-binding domain"/>
    <property type="match status" value="1"/>
</dbReference>
<dbReference type="Gene3D" id="3.30.559.10">
    <property type="entry name" value="Chloramphenicol acetyltransferase-like domain"/>
    <property type="match status" value="1"/>
</dbReference>
<evidence type="ECO:0000256" key="2">
    <source>
        <dbReference type="ARBA" id="ARBA00007317"/>
    </source>
</evidence>
<name>A0A382VVL0_9ZZZZ</name>
<dbReference type="PANTHER" id="PTHR43178">
    <property type="entry name" value="DIHYDROLIPOAMIDE ACETYLTRANSFERASE COMPONENT OF PYRUVATE DEHYDROGENASE COMPLEX"/>
    <property type="match status" value="1"/>
</dbReference>
<dbReference type="Pfam" id="PF00198">
    <property type="entry name" value="2-oxoacid_dh"/>
    <property type="match status" value="1"/>
</dbReference>
<feature type="non-terminal residue" evidence="6">
    <location>
        <position position="1"/>
    </location>
</feature>
<dbReference type="InterPro" id="IPR023213">
    <property type="entry name" value="CAT-like_dom_sf"/>
</dbReference>
<keyword evidence="3" id="KW-0808">Transferase</keyword>
<feature type="domain" description="Peripheral subunit-binding (PSBD)" evidence="5">
    <location>
        <begin position="52"/>
        <end position="89"/>
    </location>
</feature>
<dbReference type="EMBL" id="UINC01154962">
    <property type="protein sequence ID" value="SVD50529.1"/>
    <property type="molecule type" value="Genomic_DNA"/>
</dbReference>
<evidence type="ECO:0000313" key="6">
    <source>
        <dbReference type="EMBL" id="SVD50529.1"/>
    </source>
</evidence>
<gene>
    <name evidence="6" type="ORF">METZ01_LOCUS403383</name>
</gene>
<dbReference type="InterPro" id="IPR036625">
    <property type="entry name" value="E3-bd_dom_sf"/>
</dbReference>
<dbReference type="InterPro" id="IPR050743">
    <property type="entry name" value="2-oxoacid_DH_E2_comp"/>
</dbReference>
<dbReference type="AlphaFoldDB" id="A0A382VVL0"/>
<evidence type="ECO:0000256" key="1">
    <source>
        <dbReference type="ARBA" id="ARBA00001938"/>
    </source>
</evidence>
<feature type="non-terminal residue" evidence="6">
    <location>
        <position position="282"/>
    </location>
</feature>
<dbReference type="GO" id="GO:0031405">
    <property type="term" value="F:lipoic acid binding"/>
    <property type="evidence" value="ECO:0007669"/>
    <property type="project" value="TreeGrafter"/>
</dbReference>
<dbReference type="SUPFAM" id="SSF52777">
    <property type="entry name" value="CoA-dependent acyltransferases"/>
    <property type="match status" value="1"/>
</dbReference>